<protein>
    <submittedName>
        <fullName evidence="2">Uncharacterized protein</fullName>
    </submittedName>
</protein>
<proteinExistence type="predicted"/>
<feature type="region of interest" description="Disordered" evidence="1">
    <location>
        <begin position="1"/>
        <end position="129"/>
    </location>
</feature>
<feature type="compositionally biased region" description="Polar residues" evidence="1">
    <location>
        <begin position="53"/>
        <end position="64"/>
    </location>
</feature>
<keyword evidence="3" id="KW-1185">Reference proteome</keyword>
<dbReference type="Proteomes" id="UP000242180">
    <property type="component" value="Unassembled WGS sequence"/>
</dbReference>
<dbReference type="InParanoid" id="A0A1X2HEC3"/>
<reference evidence="2 3" key="1">
    <citation type="submission" date="2016-07" db="EMBL/GenBank/DDBJ databases">
        <title>Pervasive Adenine N6-methylation of Active Genes in Fungi.</title>
        <authorList>
            <consortium name="DOE Joint Genome Institute"/>
            <person name="Mondo S.J."/>
            <person name="Dannebaum R.O."/>
            <person name="Kuo R.C."/>
            <person name="Labutti K."/>
            <person name="Haridas S."/>
            <person name="Kuo A."/>
            <person name="Salamov A."/>
            <person name="Ahrendt S.R."/>
            <person name="Lipzen A."/>
            <person name="Sullivan W."/>
            <person name="Andreopoulos W.B."/>
            <person name="Clum A."/>
            <person name="Lindquist E."/>
            <person name="Daum C."/>
            <person name="Ramamoorthy G.K."/>
            <person name="Gryganskyi A."/>
            <person name="Culley D."/>
            <person name="Magnuson J.K."/>
            <person name="James T.Y."/>
            <person name="O'Malley M.A."/>
            <person name="Stajich J.E."/>
            <person name="Spatafora J.W."/>
            <person name="Visel A."/>
            <person name="Grigoriev I.V."/>
        </authorList>
    </citation>
    <scope>NUCLEOTIDE SEQUENCE [LARGE SCALE GENOMIC DNA]</scope>
    <source>
        <strain evidence="2 3">NRRL 2496</strain>
    </source>
</reference>
<dbReference type="OrthoDB" id="2499658at2759"/>
<sequence>MLPDYDNPDPEKHAPSTAAVDDTAHTSDSLHRRTSSSSKLDNDDSSAPHDLGGNQSLPARTSSLGPRPSVEFRPASRKNERFPQRLLASYGAHHQHKSKHDTEDGKHVVSPTRPSFGRRPSDDSIRSNFSTTSSILSTASKISRLPHAVKSSFISVKDYVKSNKSKSKAQNRLTMAAPYQPEQQYQNPQFTAQTIHYSTPSSAPFAERDSFSSRLLHRGTPSAMGLAAMFSSSSSSSSASSANISPSASTSYSVLEAKEARSRNFSMDGQHSPRAVSKTDTAAPHNTRRRNSVVDAAARFLRRDDSPQAHRSRVSAITEDDGEEIKFGFSDEFEKAIHGENDPPAEPSADSGAVGKLLFGVDIGNMEFFEQDFAKSATSSNISTLSRDTDLPSDAKSDYVTSKASSHEVVWGRQRAKSCQCRRCDSWPRDSMHPQQHFPLTPPLRPPLLLHPSLHRRRSYQQIPAPRILTSRPSPPESCQLQAAVTFHKDTENWTRPRQTLRTTRS</sequence>
<evidence type="ECO:0000313" key="3">
    <source>
        <dbReference type="Proteomes" id="UP000242180"/>
    </source>
</evidence>
<evidence type="ECO:0000256" key="1">
    <source>
        <dbReference type="SAM" id="MobiDB-lite"/>
    </source>
</evidence>
<accession>A0A1X2HEC3</accession>
<comment type="caution">
    <text evidence="2">The sequence shown here is derived from an EMBL/GenBank/DDBJ whole genome shotgun (WGS) entry which is preliminary data.</text>
</comment>
<feature type="region of interest" description="Disordered" evidence="1">
    <location>
        <begin position="264"/>
        <end position="292"/>
    </location>
</feature>
<dbReference type="AlphaFoldDB" id="A0A1X2HEC3"/>
<dbReference type="EMBL" id="MCGN01000005">
    <property type="protein sequence ID" value="ORY96666.1"/>
    <property type="molecule type" value="Genomic_DNA"/>
</dbReference>
<gene>
    <name evidence="2" type="ORF">BCR43DRAFT_283551</name>
</gene>
<feature type="compositionally biased region" description="Basic and acidic residues" evidence="1">
    <location>
        <begin position="22"/>
        <end position="31"/>
    </location>
</feature>
<organism evidence="2 3">
    <name type="scientific">Syncephalastrum racemosum</name>
    <name type="common">Filamentous fungus</name>
    <dbReference type="NCBI Taxonomy" id="13706"/>
    <lineage>
        <taxon>Eukaryota</taxon>
        <taxon>Fungi</taxon>
        <taxon>Fungi incertae sedis</taxon>
        <taxon>Mucoromycota</taxon>
        <taxon>Mucoromycotina</taxon>
        <taxon>Mucoromycetes</taxon>
        <taxon>Mucorales</taxon>
        <taxon>Syncephalastraceae</taxon>
        <taxon>Syncephalastrum</taxon>
    </lineage>
</organism>
<evidence type="ECO:0000313" key="2">
    <source>
        <dbReference type="EMBL" id="ORY96666.1"/>
    </source>
</evidence>
<name>A0A1X2HEC3_SYNRA</name>